<dbReference type="PROSITE" id="PS50932">
    <property type="entry name" value="HTH_LACI_2"/>
    <property type="match status" value="1"/>
</dbReference>
<dbReference type="Pfam" id="PF00356">
    <property type="entry name" value="LacI"/>
    <property type="match status" value="1"/>
</dbReference>
<accession>A0A239EG88</accession>
<dbReference type="Gene3D" id="3.40.50.2300">
    <property type="match status" value="2"/>
</dbReference>
<evidence type="ECO:0000259" key="4">
    <source>
        <dbReference type="PROSITE" id="PS50932"/>
    </source>
</evidence>
<dbReference type="Pfam" id="PF13377">
    <property type="entry name" value="Peripla_BP_3"/>
    <property type="match status" value="1"/>
</dbReference>
<gene>
    <name evidence="5" type="ORF">SAMN06295967_109140</name>
</gene>
<dbReference type="InterPro" id="IPR046335">
    <property type="entry name" value="LacI/GalR-like_sensor"/>
</dbReference>
<evidence type="ECO:0000313" key="6">
    <source>
        <dbReference type="Proteomes" id="UP000198480"/>
    </source>
</evidence>
<dbReference type="GO" id="GO:0003700">
    <property type="term" value="F:DNA-binding transcription factor activity"/>
    <property type="evidence" value="ECO:0007669"/>
    <property type="project" value="TreeGrafter"/>
</dbReference>
<dbReference type="GO" id="GO:0000976">
    <property type="term" value="F:transcription cis-regulatory region binding"/>
    <property type="evidence" value="ECO:0007669"/>
    <property type="project" value="TreeGrafter"/>
</dbReference>
<dbReference type="PANTHER" id="PTHR30146:SF109">
    <property type="entry name" value="HTH-TYPE TRANSCRIPTIONAL REGULATOR GALS"/>
    <property type="match status" value="1"/>
</dbReference>
<dbReference type="CDD" id="cd06267">
    <property type="entry name" value="PBP1_LacI_sugar_binding-like"/>
    <property type="match status" value="1"/>
</dbReference>
<name>A0A239EG88_9BACT</name>
<keyword evidence="6" id="KW-1185">Reference proteome</keyword>
<dbReference type="PANTHER" id="PTHR30146">
    <property type="entry name" value="LACI-RELATED TRANSCRIPTIONAL REPRESSOR"/>
    <property type="match status" value="1"/>
</dbReference>
<dbReference type="SUPFAM" id="SSF47413">
    <property type="entry name" value="lambda repressor-like DNA-binding domains"/>
    <property type="match status" value="1"/>
</dbReference>
<keyword evidence="3" id="KW-0804">Transcription</keyword>
<dbReference type="EMBL" id="FZOK01000009">
    <property type="protein sequence ID" value="SNS43770.1"/>
    <property type="molecule type" value="Genomic_DNA"/>
</dbReference>
<dbReference type="Gene3D" id="1.10.260.40">
    <property type="entry name" value="lambda repressor-like DNA-binding domains"/>
    <property type="match status" value="1"/>
</dbReference>
<dbReference type="InterPro" id="IPR028082">
    <property type="entry name" value="Peripla_BP_I"/>
</dbReference>
<dbReference type="OrthoDB" id="867148at2"/>
<dbReference type="CDD" id="cd01392">
    <property type="entry name" value="HTH_LacI"/>
    <property type="match status" value="1"/>
</dbReference>
<keyword evidence="1" id="KW-0805">Transcription regulation</keyword>
<dbReference type="SMART" id="SM00354">
    <property type="entry name" value="HTH_LACI"/>
    <property type="match status" value="1"/>
</dbReference>
<dbReference type="InterPro" id="IPR010982">
    <property type="entry name" value="Lambda_DNA-bd_dom_sf"/>
</dbReference>
<reference evidence="6" key="1">
    <citation type="submission" date="2017-06" db="EMBL/GenBank/DDBJ databases">
        <authorList>
            <person name="Varghese N."/>
            <person name="Submissions S."/>
        </authorList>
    </citation>
    <scope>NUCLEOTIDE SEQUENCE [LARGE SCALE GENOMIC DNA]</scope>
    <source>
        <strain evidence="6">5C</strain>
    </source>
</reference>
<protein>
    <submittedName>
        <fullName evidence="5">Transcriptional regulator, LacI family</fullName>
    </submittedName>
</protein>
<evidence type="ECO:0000313" key="5">
    <source>
        <dbReference type="EMBL" id="SNS43770.1"/>
    </source>
</evidence>
<dbReference type="AlphaFoldDB" id="A0A239EG88"/>
<feature type="domain" description="HTH lacI-type" evidence="4">
    <location>
        <begin position="37"/>
        <end position="91"/>
    </location>
</feature>
<dbReference type="Proteomes" id="UP000198480">
    <property type="component" value="Unassembled WGS sequence"/>
</dbReference>
<evidence type="ECO:0000256" key="3">
    <source>
        <dbReference type="ARBA" id="ARBA00023163"/>
    </source>
</evidence>
<proteinExistence type="predicted"/>
<evidence type="ECO:0000256" key="2">
    <source>
        <dbReference type="ARBA" id="ARBA00023125"/>
    </source>
</evidence>
<organism evidence="5 6">
    <name type="scientific">Belliella buryatensis</name>
    <dbReference type="NCBI Taxonomy" id="1500549"/>
    <lineage>
        <taxon>Bacteria</taxon>
        <taxon>Pseudomonadati</taxon>
        <taxon>Bacteroidota</taxon>
        <taxon>Cytophagia</taxon>
        <taxon>Cytophagales</taxon>
        <taxon>Cyclobacteriaceae</taxon>
        <taxon>Belliella</taxon>
    </lineage>
</organism>
<dbReference type="SUPFAM" id="SSF53822">
    <property type="entry name" value="Periplasmic binding protein-like I"/>
    <property type="match status" value="1"/>
</dbReference>
<keyword evidence="2" id="KW-0238">DNA-binding</keyword>
<sequence>MVIVTLLNALMCNRFRFFMHIYNLTYLYDTRSIMSEITIKHLAKQLNLATSTVSRALNDSHEISDKTKKRVVELAKALNFQPNAYARGLREQKSKTIGIIVPDRVNHFFNLVIEGMETVCRANGYSLIVYNSYEDVAQEKKIVYGLLGGKVDAVVMSLADEEKEVEHLKWLQERNIPIIFFDRIAQNVMGSKYVTNDQEAAYIGTKHLLEKGCKKTVFLGLSNTSSVGMARKKGFIQAHEELEIPLSSSSFLEFGHDDVQNQAILEKLFYKLDRPDGVLAAAEKLGLSAYRALAKTKIKVPNQVKIVSFTNMQVADLLNPPLSTIAQPAFDLGSACATELIKGLKDKKTDFSLDKKIIIPSVFTARESSQ</sequence>
<dbReference type="InterPro" id="IPR000843">
    <property type="entry name" value="HTH_LacI"/>
</dbReference>
<evidence type="ECO:0000256" key="1">
    <source>
        <dbReference type="ARBA" id="ARBA00023015"/>
    </source>
</evidence>